<evidence type="ECO:0000313" key="1">
    <source>
        <dbReference type="EMBL" id="TWT36621.1"/>
    </source>
</evidence>
<accession>A0A5C5VEP5</accession>
<comment type="caution">
    <text evidence="1">The sequence shown here is derived from an EMBL/GenBank/DDBJ whole genome shotgun (WGS) entry which is preliminary data.</text>
</comment>
<proteinExistence type="predicted"/>
<name>A0A5C5VEP5_9BACT</name>
<organism evidence="1 2">
    <name type="scientific">Posidoniimonas corsicana</name>
    <dbReference type="NCBI Taxonomy" id="1938618"/>
    <lineage>
        <taxon>Bacteria</taxon>
        <taxon>Pseudomonadati</taxon>
        <taxon>Planctomycetota</taxon>
        <taxon>Planctomycetia</taxon>
        <taxon>Pirellulales</taxon>
        <taxon>Lacipirellulaceae</taxon>
        <taxon>Posidoniimonas</taxon>
    </lineage>
</organism>
<keyword evidence="2" id="KW-1185">Reference proteome</keyword>
<gene>
    <name evidence="1" type="ORF">KOR34_15270</name>
</gene>
<reference evidence="1 2" key="1">
    <citation type="submission" date="2019-02" db="EMBL/GenBank/DDBJ databases">
        <title>Deep-cultivation of Planctomycetes and their phenomic and genomic characterization uncovers novel biology.</title>
        <authorList>
            <person name="Wiegand S."/>
            <person name="Jogler M."/>
            <person name="Boedeker C."/>
            <person name="Pinto D."/>
            <person name="Vollmers J."/>
            <person name="Rivas-Marin E."/>
            <person name="Kohn T."/>
            <person name="Peeters S.H."/>
            <person name="Heuer A."/>
            <person name="Rast P."/>
            <person name="Oberbeckmann S."/>
            <person name="Bunk B."/>
            <person name="Jeske O."/>
            <person name="Meyerdierks A."/>
            <person name="Storesund J.E."/>
            <person name="Kallscheuer N."/>
            <person name="Luecker S."/>
            <person name="Lage O.M."/>
            <person name="Pohl T."/>
            <person name="Merkel B.J."/>
            <person name="Hornburger P."/>
            <person name="Mueller R.-W."/>
            <person name="Bruemmer F."/>
            <person name="Labrenz M."/>
            <person name="Spormann A.M."/>
            <person name="Op Den Camp H."/>
            <person name="Overmann J."/>
            <person name="Amann R."/>
            <person name="Jetten M.S.M."/>
            <person name="Mascher T."/>
            <person name="Medema M.H."/>
            <person name="Devos D.P."/>
            <person name="Kaster A.-K."/>
            <person name="Ovreas L."/>
            <person name="Rohde M."/>
            <person name="Galperin M.Y."/>
            <person name="Jogler C."/>
        </authorList>
    </citation>
    <scope>NUCLEOTIDE SEQUENCE [LARGE SCALE GENOMIC DNA]</scope>
    <source>
        <strain evidence="1 2">KOR34</strain>
    </source>
</reference>
<sequence>MTTPINQPFATLRDGALKATIWANTTDEGRTRYSITLTRSYTDADGNWHDTNYLNRSELLRVAHLASKAFDAVGEAYAAEPDDATGAGRRPMSRFDYIFEGPGDNSWADAVEVVQRLLRRHHRLAIIWSVIEVRRVRPDLNDEQAWQVLERARLHHNASVGVNWETLSAAAEALYPEPEDTP</sequence>
<dbReference type="Proteomes" id="UP000316714">
    <property type="component" value="Unassembled WGS sequence"/>
</dbReference>
<protein>
    <submittedName>
        <fullName evidence="1">Uncharacterized protein</fullName>
    </submittedName>
</protein>
<dbReference type="AlphaFoldDB" id="A0A5C5VEP5"/>
<dbReference type="EMBL" id="SIHJ01000001">
    <property type="protein sequence ID" value="TWT36621.1"/>
    <property type="molecule type" value="Genomic_DNA"/>
</dbReference>
<dbReference type="OrthoDB" id="282268at2"/>
<evidence type="ECO:0000313" key="2">
    <source>
        <dbReference type="Proteomes" id="UP000316714"/>
    </source>
</evidence>
<dbReference type="RefSeq" id="WP_146563670.1">
    <property type="nucleotide sequence ID" value="NZ_SIHJ01000001.1"/>
</dbReference>